<evidence type="ECO:0000259" key="17">
    <source>
        <dbReference type="PROSITE" id="PS50802"/>
    </source>
</evidence>
<feature type="domain" description="A20-type" evidence="18">
    <location>
        <begin position="807"/>
        <end position="842"/>
    </location>
</feature>
<gene>
    <name evidence="19" type="ORF">CUNI_LOCUS9788</name>
</gene>
<keyword evidence="10" id="KW-0863">Zinc-finger</keyword>
<comment type="similarity">
    <text evidence="4">Belongs to the peptidase C64 family.</text>
</comment>
<evidence type="ECO:0000256" key="16">
    <source>
        <dbReference type="SAM" id="MobiDB-lite"/>
    </source>
</evidence>
<dbReference type="CDD" id="cd22750">
    <property type="entry name" value="OTU_C64"/>
    <property type="match status" value="1"/>
</dbReference>
<keyword evidence="12" id="KW-0378">Hydrolase</keyword>
<dbReference type="Gene3D" id="3.90.70.80">
    <property type="match status" value="1"/>
</dbReference>
<dbReference type="InterPro" id="IPR051346">
    <property type="entry name" value="OTU_Deubiquitinase"/>
</dbReference>
<organism evidence="19 20">
    <name type="scientific">Candidula unifasciata</name>
    <dbReference type="NCBI Taxonomy" id="100452"/>
    <lineage>
        <taxon>Eukaryota</taxon>
        <taxon>Metazoa</taxon>
        <taxon>Spiralia</taxon>
        <taxon>Lophotrochozoa</taxon>
        <taxon>Mollusca</taxon>
        <taxon>Gastropoda</taxon>
        <taxon>Heterobranchia</taxon>
        <taxon>Euthyneura</taxon>
        <taxon>Panpulmonata</taxon>
        <taxon>Eupulmonata</taxon>
        <taxon>Stylommatophora</taxon>
        <taxon>Helicina</taxon>
        <taxon>Helicoidea</taxon>
        <taxon>Geomitridae</taxon>
        <taxon>Candidula</taxon>
    </lineage>
</organism>
<keyword evidence="20" id="KW-1185">Reference proteome</keyword>
<dbReference type="GO" id="GO:0071947">
    <property type="term" value="P:protein deubiquitination involved in ubiquitin-dependent protein catabolic process"/>
    <property type="evidence" value="ECO:0007669"/>
    <property type="project" value="TreeGrafter"/>
</dbReference>
<evidence type="ECO:0000256" key="5">
    <source>
        <dbReference type="ARBA" id="ARBA00012759"/>
    </source>
</evidence>
<dbReference type="GO" id="GO:0070530">
    <property type="term" value="F:K63-linked polyubiquitin modification-dependent protein binding"/>
    <property type="evidence" value="ECO:0007669"/>
    <property type="project" value="TreeGrafter"/>
</dbReference>
<reference evidence="19" key="1">
    <citation type="submission" date="2021-04" db="EMBL/GenBank/DDBJ databases">
        <authorList>
            <consortium name="Molecular Ecology Group"/>
        </authorList>
    </citation>
    <scope>NUCLEOTIDE SEQUENCE</scope>
</reference>
<feature type="domain" description="A20-type" evidence="18">
    <location>
        <begin position="988"/>
        <end position="1023"/>
    </location>
</feature>
<dbReference type="GO" id="GO:0004843">
    <property type="term" value="F:cysteine-type deubiquitinase activity"/>
    <property type="evidence" value="ECO:0007669"/>
    <property type="project" value="UniProtKB-EC"/>
</dbReference>
<dbReference type="Proteomes" id="UP000678393">
    <property type="component" value="Unassembled WGS sequence"/>
</dbReference>
<feature type="compositionally biased region" description="Polar residues" evidence="16">
    <location>
        <begin position="751"/>
        <end position="760"/>
    </location>
</feature>
<dbReference type="GO" id="GO:1990168">
    <property type="term" value="P:protein K33-linked deubiquitination"/>
    <property type="evidence" value="ECO:0007669"/>
    <property type="project" value="TreeGrafter"/>
</dbReference>
<evidence type="ECO:0000256" key="15">
    <source>
        <dbReference type="ARBA" id="ARBA00023242"/>
    </source>
</evidence>
<comment type="subcellular location">
    <subcellularLocation>
        <location evidence="3">Cytoplasm</location>
    </subcellularLocation>
    <subcellularLocation>
        <location evidence="2">Nucleus</location>
    </subcellularLocation>
</comment>
<sequence>MTQLLSTALLKKKETVLKWIRDRVDYSREAEQKPYTFHRYISFLDCQLPCMSTLQPQLRTLYISNVVDEDMKMDLENCHSVNWLSQAIRLTPVNVPRDGNCLLHAASVAVWGVEDNRNTLRDLMLMTIKISPNFKKRWWSQLIKDLQSLKIDESEIIEQEWDDVIRSISDLDSTTKSLAVPHRFLEGIHIYIVANILRRPIIVVTNSIVTSVAGHDLQENHIGGVYLPLEWAPIECCKTPIILGYSLNHFCPLLSETQSEFGGSQQEKKDVHMFPLVASDLSFLLVRYLKNEEELQAWDLINSYLLVEEIETPETGTRIPFVRMQLRPLEQGQNSFFELLRLFKDRLKEAEFEKNAQGHMYTTLSPTQQRNHPFYDIEMNSQTEVVSIKNPTGHLGESKDTSHLHNQAEQKMNNTAQMCIREGCRKQGCEKLNNMCFHCYRTQASMSQDKNVSKPAFKNTVFTTEGYVEAPTEAPGLAITPTAPPLSLEPPSNDPLLSMMTVRCINGCGYRCSNQTYPYCHECSLIQKKESEQNVNASTLDQNSVIIHLGPATGVHDPENSGMNFMEAVLSSSPASSTPISSWMLESGNNSHLLSFPSNESCQPPKSGSKTLMDKNCKHFDLCSGVKMLDHDICFSCAQKEESPTNTSKNAETETQLSGDRNMIIAEASTKGSLKDLATSFAEMVAGCMSGDIEVSEEPTCKVECPFCGNLIFPQEKLCKKCKDILQKGYEQTSEYREINPVTLNTASKLQSQKMGTGSLQDKKHSGKLSSNQESEGKIEGHKKGLEISHSTSKLAQFVSTESKPHPTQGKRCIKAGCSNYGDPVMDNKCSSCYYEFNPLAKPQSSLVAEKKTKAASLYPKQDANEKLSKKQLYSHSINSQPTEQLSYTQKINRPTPADLQMHSSGAKTAPVKVIPCAFHGNESHSEHPHSLRDVMVTSKSGYSSYSSFHPGDESSLQPLPEHTSYSFNHNSDKSFERTFQTIEVEAKKSVRKCVSPHCHNYGNKHNKGYCNSCFRVIRKQMILEQEAVYAMDVPDKVVLDDIYRMDDTRKYP</sequence>
<dbReference type="InterPro" id="IPR003323">
    <property type="entry name" value="OTU_dom"/>
</dbReference>
<dbReference type="GO" id="GO:0005634">
    <property type="term" value="C:nucleus"/>
    <property type="evidence" value="ECO:0007669"/>
    <property type="project" value="UniProtKB-SubCell"/>
</dbReference>
<evidence type="ECO:0000256" key="4">
    <source>
        <dbReference type="ARBA" id="ARBA00005865"/>
    </source>
</evidence>
<dbReference type="Pfam" id="PF02338">
    <property type="entry name" value="OTU"/>
    <property type="match status" value="1"/>
</dbReference>
<evidence type="ECO:0000256" key="1">
    <source>
        <dbReference type="ARBA" id="ARBA00000707"/>
    </source>
</evidence>
<keyword evidence="13" id="KW-0788">Thiol protease</keyword>
<dbReference type="EMBL" id="CAJHNH020001730">
    <property type="protein sequence ID" value="CAG5124230.1"/>
    <property type="molecule type" value="Genomic_DNA"/>
</dbReference>
<dbReference type="AlphaFoldDB" id="A0A8S3Z8Z6"/>
<dbReference type="GO" id="GO:0003677">
    <property type="term" value="F:DNA binding"/>
    <property type="evidence" value="ECO:0007669"/>
    <property type="project" value="InterPro"/>
</dbReference>
<evidence type="ECO:0000256" key="6">
    <source>
        <dbReference type="ARBA" id="ARBA00022490"/>
    </source>
</evidence>
<dbReference type="GO" id="GO:0008270">
    <property type="term" value="F:zinc ion binding"/>
    <property type="evidence" value="ECO:0007669"/>
    <property type="project" value="UniProtKB-KW"/>
</dbReference>
<keyword evidence="7" id="KW-0597">Phosphoprotein</keyword>
<evidence type="ECO:0000256" key="7">
    <source>
        <dbReference type="ARBA" id="ARBA00022553"/>
    </source>
</evidence>
<dbReference type="GO" id="GO:0016477">
    <property type="term" value="P:cell migration"/>
    <property type="evidence" value="ECO:0007669"/>
    <property type="project" value="TreeGrafter"/>
</dbReference>
<dbReference type="GO" id="GO:0030177">
    <property type="term" value="P:positive regulation of Wnt signaling pathway"/>
    <property type="evidence" value="ECO:0007669"/>
    <property type="project" value="TreeGrafter"/>
</dbReference>
<feature type="domain" description="OTU" evidence="17">
    <location>
        <begin position="90"/>
        <end position="256"/>
    </location>
</feature>
<keyword evidence="9" id="KW-0479">Metal-binding</keyword>
<evidence type="ECO:0000256" key="8">
    <source>
        <dbReference type="ARBA" id="ARBA00022670"/>
    </source>
</evidence>
<dbReference type="OrthoDB" id="10064699at2759"/>
<evidence type="ECO:0000259" key="18">
    <source>
        <dbReference type="PROSITE" id="PS51036"/>
    </source>
</evidence>
<dbReference type="PANTHER" id="PTHR13367:SF3">
    <property type="entry name" value="TUMOR NECROSIS FACTOR ALPHA-INDUCED PROTEIN 3"/>
    <property type="match status" value="1"/>
</dbReference>
<name>A0A8S3Z8Z6_9EUPU</name>
<evidence type="ECO:0000256" key="11">
    <source>
        <dbReference type="ARBA" id="ARBA00022786"/>
    </source>
</evidence>
<dbReference type="GO" id="GO:0005737">
    <property type="term" value="C:cytoplasm"/>
    <property type="evidence" value="ECO:0007669"/>
    <property type="project" value="UniProtKB-SubCell"/>
</dbReference>
<dbReference type="GO" id="GO:0007010">
    <property type="term" value="P:cytoskeleton organization"/>
    <property type="evidence" value="ECO:0007669"/>
    <property type="project" value="TreeGrafter"/>
</dbReference>
<dbReference type="SMART" id="SM00259">
    <property type="entry name" value="ZnF_A20"/>
    <property type="match status" value="4"/>
</dbReference>
<dbReference type="PANTHER" id="PTHR13367">
    <property type="entry name" value="UBIQUITIN THIOESTERASE"/>
    <property type="match status" value="1"/>
</dbReference>
<dbReference type="PROSITE" id="PS50802">
    <property type="entry name" value="OTU"/>
    <property type="match status" value="1"/>
</dbReference>
<evidence type="ECO:0000256" key="14">
    <source>
        <dbReference type="ARBA" id="ARBA00022833"/>
    </source>
</evidence>
<evidence type="ECO:0000256" key="13">
    <source>
        <dbReference type="ARBA" id="ARBA00022807"/>
    </source>
</evidence>
<evidence type="ECO:0000313" key="19">
    <source>
        <dbReference type="EMBL" id="CAG5124230.1"/>
    </source>
</evidence>
<evidence type="ECO:0000256" key="12">
    <source>
        <dbReference type="ARBA" id="ARBA00022801"/>
    </source>
</evidence>
<dbReference type="PROSITE" id="PS51036">
    <property type="entry name" value="ZF_A20"/>
    <property type="match status" value="2"/>
</dbReference>
<dbReference type="InterPro" id="IPR002653">
    <property type="entry name" value="Znf_A20"/>
</dbReference>
<keyword evidence="15" id="KW-0539">Nucleus</keyword>
<accession>A0A8S3Z8Z6</accession>
<keyword evidence="6" id="KW-0963">Cytoplasm</keyword>
<evidence type="ECO:0000256" key="3">
    <source>
        <dbReference type="ARBA" id="ARBA00004496"/>
    </source>
</evidence>
<evidence type="ECO:0000256" key="10">
    <source>
        <dbReference type="ARBA" id="ARBA00022771"/>
    </source>
</evidence>
<evidence type="ECO:0000313" key="20">
    <source>
        <dbReference type="Proteomes" id="UP000678393"/>
    </source>
</evidence>
<feature type="region of interest" description="Disordered" evidence="16">
    <location>
        <begin position="751"/>
        <end position="783"/>
    </location>
</feature>
<evidence type="ECO:0000256" key="9">
    <source>
        <dbReference type="ARBA" id="ARBA00022723"/>
    </source>
</evidence>
<keyword evidence="11" id="KW-0833">Ubl conjugation pathway</keyword>
<dbReference type="Gene3D" id="4.10.240.30">
    <property type="match status" value="1"/>
</dbReference>
<proteinExistence type="inferred from homology"/>
<dbReference type="GO" id="GO:0035523">
    <property type="term" value="P:protein K29-linked deubiquitination"/>
    <property type="evidence" value="ECO:0007669"/>
    <property type="project" value="TreeGrafter"/>
</dbReference>
<evidence type="ECO:0000256" key="2">
    <source>
        <dbReference type="ARBA" id="ARBA00004123"/>
    </source>
</evidence>
<keyword evidence="8" id="KW-0645">Protease</keyword>
<keyword evidence="14" id="KW-0862">Zinc</keyword>
<protein>
    <recommendedName>
        <fullName evidence="5">ubiquitinyl hydrolase 1</fullName>
        <ecNumber evidence="5">3.4.19.12</ecNumber>
    </recommendedName>
</protein>
<dbReference type="EC" id="3.4.19.12" evidence="5"/>
<comment type="caution">
    <text evidence="19">The sequence shown here is derived from an EMBL/GenBank/DDBJ whole genome shotgun (WGS) entry which is preliminary data.</text>
</comment>
<comment type="catalytic activity">
    <reaction evidence="1">
        <text>Thiol-dependent hydrolysis of ester, thioester, amide, peptide and isopeptide bonds formed by the C-terminal Gly of ubiquitin (a 76-residue protein attached to proteins as an intracellular targeting signal).</text>
        <dbReference type="EC" id="3.4.19.12"/>
    </reaction>
</comment>